<reference evidence="3" key="1">
    <citation type="journal article" date="2019" name="Int. J. Syst. Evol. Microbiol.">
        <title>The Global Catalogue of Microorganisms (GCM) 10K type strain sequencing project: providing services to taxonomists for standard genome sequencing and annotation.</title>
        <authorList>
            <consortium name="The Broad Institute Genomics Platform"/>
            <consortium name="The Broad Institute Genome Sequencing Center for Infectious Disease"/>
            <person name="Wu L."/>
            <person name="Ma J."/>
        </authorList>
    </citation>
    <scope>NUCLEOTIDE SEQUENCE [LARGE SCALE GENOMIC DNA]</scope>
    <source>
        <strain evidence="3">CECT 7477</strain>
    </source>
</reference>
<evidence type="ECO:0000313" key="2">
    <source>
        <dbReference type="EMBL" id="MFC4096186.1"/>
    </source>
</evidence>
<dbReference type="EMBL" id="JBHSAW010000004">
    <property type="protein sequence ID" value="MFC4096186.1"/>
    <property type="molecule type" value="Genomic_DNA"/>
</dbReference>
<comment type="caution">
    <text evidence="2">The sequence shown here is derived from an EMBL/GenBank/DDBJ whole genome shotgun (WGS) entry which is preliminary data.</text>
</comment>
<dbReference type="SUPFAM" id="SSF55729">
    <property type="entry name" value="Acyl-CoA N-acyltransferases (Nat)"/>
    <property type="match status" value="1"/>
</dbReference>
<feature type="domain" description="BioF2-like acetyltransferase" evidence="1">
    <location>
        <begin position="103"/>
        <end position="249"/>
    </location>
</feature>
<evidence type="ECO:0000259" key="1">
    <source>
        <dbReference type="Pfam" id="PF13480"/>
    </source>
</evidence>
<dbReference type="InterPro" id="IPR016181">
    <property type="entry name" value="Acyl_CoA_acyltransferase"/>
</dbReference>
<accession>A0ABV8JRC2</accession>
<keyword evidence="3" id="KW-1185">Reference proteome</keyword>
<dbReference type="Pfam" id="PF13480">
    <property type="entry name" value="Acetyltransf_6"/>
    <property type="match status" value="1"/>
</dbReference>
<name>A0ABV8JRC2_9FLAO</name>
<dbReference type="EC" id="2.3.1.-" evidence="2"/>
<dbReference type="GO" id="GO:0016746">
    <property type="term" value="F:acyltransferase activity"/>
    <property type="evidence" value="ECO:0007669"/>
    <property type="project" value="UniProtKB-KW"/>
</dbReference>
<sequence>MAIEVKYRFVFDLFMKGTVPPMYKAPIKNKLTNKSLPITINQADFKNIKLVTVWDIPEYIDVPEAPLSKNISRRKIRQYKGFLINLTGSKSVDDYLLKQLSARNRKKLRSKKKRLEADHNIEYCFFYGKMERAAYDKLFSQFAALLEKRFDEKRVHNNNLHNWHYYQELVYPLLLKKRASLFVIYDKEQPINIALHFHLEDTVFSYVQTYDIAYSDYNMGDISMLKRLELFFRLGIKTIDLSMGTTDYKIKWCNYPYHLYFHLFYKKNNLISWSKMITTAYKLRLKQYLRDKDILGKRFRLDKLRYRLKGASSA</sequence>
<keyword evidence="2" id="KW-0012">Acyltransferase</keyword>
<evidence type="ECO:0000313" key="3">
    <source>
        <dbReference type="Proteomes" id="UP001595814"/>
    </source>
</evidence>
<proteinExistence type="predicted"/>
<protein>
    <submittedName>
        <fullName evidence="2">GNAT family N-acetyltransferase</fullName>
        <ecNumber evidence="2">2.3.1.-</ecNumber>
    </submittedName>
</protein>
<dbReference type="RefSeq" id="WP_380081198.1">
    <property type="nucleotide sequence ID" value="NZ_JBHSAW010000004.1"/>
</dbReference>
<dbReference type="InterPro" id="IPR038740">
    <property type="entry name" value="BioF2-like_GNAT_dom"/>
</dbReference>
<dbReference type="Proteomes" id="UP001595814">
    <property type="component" value="Unassembled WGS sequence"/>
</dbReference>
<organism evidence="2 3">
    <name type="scientific">Euzebyella saccharophila</name>
    <dbReference type="NCBI Taxonomy" id="679664"/>
    <lineage>
        <taxon>Bacteria</taxon>
        <taxon>Pseudomonadati</taxon>
        <taxon>Bacteroidota</taxon>
        <taxon>Flavobacteriia</taxon>
        <taxon>Flavobacteriales</taxon>
        <taxon>Flavobacteriaceae</taxon>
        <taxon>Euzebyella</taxon>
    </lineage>
</organism>
<dbReference type="Gene3D" id="3.40.630.30">
    <property type="match status" value="1"/>
</dbReference>
<keyword evidence="2" id="KW-0808">Transferase</keyword>
<gene>
    <name evidence="2" type="ORF">ACFOUT_09885</name>
</gene>